<feature type="transmembrane region" description="Helical" evidence="10">
    <location>
        <begin position="310"/>
        <end position="328"/>
    </location>
</feature>
<feature type="transmembrane region" description="Helical" evidence="10">
    <location>
        <begin position="253"/>
        <end position="275"/>
    </location>
</feature>
<keyword evidence="4" id="KW-0813">Transport</keyword>
<protein>
    <submittedName>
        <fullName evidence="12">Arsenic transporter</fullName>
    </submittedName>
</protein>
<feature type="transmembrane region" description="Helical" evidence="10">
    <location>
        <begin position="212"/>
        <end position="232"/>
    </location>
</feature>
<evidence type="ECO:0000256" key="4">
    <source>
        <dbReference type="ARBA" id="ARBA00022448"/>
    </source>
</evidence>
<comment type="similarity">
    <text evidence="2">Belongs to the ArsB family.</text>
</comment>
<dbReference type="AlphaFoldDB" id="A0A4Q4ZI86"/>
<evidence type="ECO:0000256" key="1">
    <source>
        <dbReference type="ARBA" id="ARBA00004651"/>
    </source>
</evidence>
<feature type="transmembrane region" description="Helical" evidence="10">
    <location>
        <begin position="137"/>
        <end position="155"/>
    </location>
</feature>
<feature type="transmembrane region" description="Helical" evidence="10">
    <location>
        <begin position="348"/>
        <end position="365"/>
    </location>
</feature>
<organism evidence="12 13">
    <name type="scientific">Nocardioides guangzhouensis</name>
    <dbReference type="NCBI Taxonomy" id="2497878"/>
    <lineage>
        <taxon>Bacteria</taxon>
        <taxon>Bacillati</taxon>
        <taxon>Actinomycetota</taxon>
        <taxon>Actinomycetes</taxon>
        <taxon>Propionibacteriales</taxon>
        <taxon>Nocardioidaceae</taxon>
        <taxon>Nocardioides</taxon>
    </lineage>
</organism>
<evidence type="ECO:0000256" key="10">
    <source>
        <dbReference type="SAM" id="Phobius"/>
    </source>
</evidence>
<dbReference type="GO" id="GO:0005886">
    <property type="term" value="C:plasma membrane"/>
    <property type="evidence" value="ECO:0007669"/>
    <property type="project" value="UniProtKB-SubCell"/>
</dbReference>
<feature type="transmembrane region" description="Helical" evidence="10">
    <location>
        <begin position="281"/>
        <end position="298"/>
    </location>
</feature>
<evidence type="ECO:0000256" key="5">
    <source>
        <dbReference type="ARBA" id="ARBA00022475"/>
    </source>
</evidence>
<evidence type="ECO:0000256" key="8">
    <source>
        <dbReference type="ARBA" id="ARBA00022989"/>
    </source>
</evidence>
<dbReference type="Proteomes" id="UP000295198">
    <property type="component" value="Unassembled WGS sequence"/>
</dbReference>
<keyword evidence="8 10" id="KW-1133">Transmembrane helix</keyword>
<evidence type="ECO:0000256" key="6">
    <source>
        <dbReference type="ARBA" id="ARBA00022692"/>
    </source>
</evidence>
<evidence type="ECO:0000313" key="12">
    <source>
        <dbReference type="EMBL" id="RYP87595.1"/>
    </source>
</evidence>
<evidence type="ECO:0000259" key="11">
    <source>
        <dbReference type="Pfam" id="PF03600"/>
    </source>
</evidence>
<dbReference type="InterPro" id="IPR004680">
    <property type="entry name" value="Cit_transptr-like_dom"/>
</dbReference>
<evidence type="ECO:0000256" key="2">
    <source>
        <dbReference type="ARBA" id="ARBA00006433"/>
    </source>
</evidence>
<comment type="subcellular location">
    <subcellularLocation>
        <location evidence="1">Cell membrane</location>
        <topology evidence="1">Multi-pass membrane protein</topology>
    </subcellularLocation>
</comment>
<feature type="transmembrane region" description="Helical" evidence="10">
    <location>
        <begin position="97"/>
        <end position="116"/>
    </location>
</feature>
<dbReference type="Pfam" id="PF03600">
    <property type="entry name" value="CitMHS"/>
    <property type="match status" value="1"/>
</dbReference>
<dbReference type="PANTHER" id="PTHR43302:SF5">
    <property type="entry name" value="TRANSPORTER ARSB-RELATED"/>
    <property type="match status" value="1"/>
</dbReference>
<keyword evidence="13" id="KW-1185">Reference proteome</keyword>
<feature type="transmembrane region" description="Helical" evidence="10">
    <location>
        <begin position="426"/>
        <end position="448"/>
    </location>
</feature>
<name>A0A4Q4ZI86_9ACTN</name>
<dbReference type="GO" id="GO:0015105">
    <property type="term" value="F:arsenite transmembrane transporter activity"/>
    <property type="evidence" value="ECO:0007669"/>
    <property type="project" value="InterPro"/>
</dbReference>
<dbReference type="GO" id="GO:0046685">
    <property type="term" value="P:response to arsenic-containing substance"/>
    <property type="evidence" value="ECO:0007669"/>
    <property type="project" value="UniProtKB-KW"/>
</dbReference>
<feature type="transmembrane region" description="Helical" evidence="10">
    <location>
        <begin position="372"/>
        <end position="393"/>
    </location>
</feature>
<keyword evidence="5" id="KW-1003">Cell membrane</keyword>
<accession>A0A4Q4ZI86</accession>
<feature type="domain" description="Citrate transporter-like" evidence="11">
    <location>
        <begin position="68"/>
        <end position="384"/>
    </location>
</feature>
<comment type="caution">
    <text evidence="12">The sequence shown here is derived from an EMBL/GenBank/DDBJ whole genome shotgun (WGS) entry which is preliminary data.</text>
</comment>
<keyword evidence="7" id="KW-0059">Arsenical resistance</keyword>
<dbReference type="PANTHER" id="PTHR43302">
    <property type="entry name" value="TRANSPORTER ARSB-RELATED"/>
    <property type="match status" value="1"/>
</dbReference>
<evidence type="ECO:0000256" key="3">
    <source>
        <dbReference type="ARBA" id="ARBA00009843"/>
    </source>
</evidence>
<keyword evidence="6 10" id="KW-0812">Transmembrane</keyword>
<dbReference type="OrthoDB" id="3284414at2"/>
<gene>
    <name evidence="12" type="ORF">EKO23_06065</name>
</gene>
<reference evidence="12 13" key="1">
    <citation type="submission" date="2019-01" db="EMBL/GenBank/DDBJ databases">
        <title>Nocardioides guangzhouensis sp. nov., an actinobacterium isolated from soil.</title>
        <authorList>
            <person name="Fu Y."/>
            <person name="Cai Y."/>
            <person name="Lin Z."/>
            <person name="Chen P."/>
        </authorList>
    </citation>
    <scope>NUCLEOTIDE SEQUENCE [LARGE SCALE GENOMIC DNA]</scope>
    <source>
        <strain evidence="12 13">130</strain>
    </source>
</reference>
<sequence length="449" mass="45496">MVQVVAQVGHVREANGPRRPPAGPVGRAPYASRVLLADPGSALRDAVSVVALVGLLVVAFRHPRGRTEALAGIVAAAAVLLIGAVGVDAAADQVERMLPVVLFLAAVLVVAEACAAEGVFDAVGDAVRRAGRGDAHRVLLVTFLAASVITAALSLDATVVLLTPVVAAAVAGSAAQRPVVHSCVRLANSASLLLPVSNLTNLLALPDVALSFGGWLLVMAPVWVVVIAVEYAGVRLFFARDLRAAVPAPDRTLVHLPAFPVVVVVAMLAGFAVGSTYGVEPFWVAGAAALVLGARSVRAGHFTAARALHATHLTFGVFVLCLGVVVAALDGSFLRDVVGDALPGGDGLAALLVLALVATVLANLVNNLPATLLLVPLVAPLGTTAVLATLVGLNVGSGLAWPGSLANLLWRRALVRRGVPVSSATFHAHAALVTPVALVAGVVTLWAVS</sequence>
<dbReference type="PRINTS" id="PR00758">
    <property type="entry name" value="ARSENICPUMP"/>
</dbReference>
<dbReference type="InterPro" id="IPR000802">
    <property type="entry name" value="Arsenical_pump_ArsB"/>
</dbReference>
<evidence type="ECO:0000256" key="7">
    <source>
        <dbReference type="ARBA" id="ARBA00022849"/>
    </source>
</evidence>
<comment type="similarity">
    <text evidence="3">Belongs to the CitM (TC 2.A.11) transporter family.</text>
</comment>
<proteinExistence type="inferred from homology"/>
<evidence type="ECO:0000313" key="13">
    <source>
        <dbReference type="Proteomes" id="UP000295198"/>
    </source>
</evidence>
<feature type="transmembrane region" description="Helical" evidence="10">
    <location>
        <begin position="69"/>
        <end position="91"/>
    </location>
</feature>
<dbReference type="EMBL" id="SDKM01000006">
    <property type="protein sequence ID" value="RYP87595.1"/>
    <property type="molecule type" value="Genomic_DNA"/>
</dbReference>
<evidence type="ECO:0000256" key="9">
    <source>
        <dbReference type="ARBA" id="ARBA00023136"/>
    </source>
</evidence>
<keyword evidence="9 10" id="KW-0472">Membrane</keyword>